<dbReference type="FunFam" id="2.90.10.10:FF:000026">
    <property type="entry name" value="Serine/threonine-protein kinase"/>
    <property type="match status" value="1"/>
</dbReference>
<evidence type="ECO:0000256" key="2">
    <source>
        <dbReference type="ARBA" id="ARBA00023157"/>
    </source>
</evidence>
<dbReference type="CDD" id="cd00053">
    <property type="entry name" value="EGF"/>
    <property type="match status" value="1"/>
</dbReference>
<proteinExistence type="predicted"/>
<protein>
    <recommendedName>
        <fullName evidence="4">S-locus glycoprotein domain-containing protein</fullName>
    </recommendedName>
</protein>
<evidence type="ECO:0000256" key="1">
    <source>
        <dbReference type="ARBA" id="ARBA00022729"/>
    </source>
</evidence>
<feature type="domain" description="S-locus glycoprotein" evidence="4">
    <location>
        <begin position="219"/>
        <end position="294"/>
    </location>
</feature>
<dbReference type="Proteomes" id="UP001603857">
    <property type="component" value="Unassembled WGS sequence"/>
</dbReference>
<dbReference type="InterPro" id="IPR051343">
    <property type="entry name" value="G-type_lectin_kinases/EP1-like"/>
</dbReference>
<dbReference type="Gene3D" id="2.90.10.30">
    <property type="match status" value="1"/>
</dbReference>
<evidence type="ECO:0000259" key="4">
    <source>
        <dbReference type="Pfam" id="PF00954"/>
    </source>
</evidence>
<keyword evidence="2" id="KW-1015">Disulfide bond</keyword>
<feature type="signal peptide" evidence="3">
    <location>
        <begin position="1"/>
        <end position="20"/>
    </location>
</feature>
<keyword evidence="1 3" id="KW-0732">Signal</keyword>
<keyword evidence="6" id="KW-1185">Reference proteome</keyword>
<organism evidence="5 6">
    <name type="scientific">Flemingia macrophylla</name>
    <dbReference type="NCBI Taxonomy" id="520843"/>
    <lineage>
        <taxon>Eukaryota</taxon>
        <taxon>Viridiplantae</taxon>
        <taxon>Streptophyta</taxon>
        <taxon>Embryophyta</taxon>
        <taxon>Tracheophyta</taxon>
        <taxon>Spermatophyta</taxon>
        <taxon>Magnoliopsida</taxon>
        <taxon>eudicotyledons</taxon>
        <taxon>Gunneridae</taxon>
        <taxon>Pentapetalae</taxon>
        <taxon>rosids</taxon>
        <taxon>fabids</taxon>
        <taxon>Fabales</taxon>
        <taxon>Fabaceae</taxon>
        <taxon>Papilionoideae</taxon>
        <taxon>50 kb inversion clade</taxon>
        <taxon>NPAAA clade</taxon>
        <taxon>indigoferoid/millettioid clade</taxon>
        <taxon>Phaseoleae</taxon>
        <taxon>Flemingia</taxon>
    </lineage>
</organism>
<dbReference type="InterPro" id="IPR036426">
    <property type="entry name" value="Bulb-type_lectin_dom_sf"/>
</dbReference>
<evidence type="ECO:0000313" key="5">
    <source>
        <dbReference type="EMBL" id="KAL2338365.1"/>
    </source>
</evidence>
<reference evidence="5 6" key="1">
    <citation type="submission" date="2024-08" db="EMBL/GenBank/DDBJ databases">
        <title>Insights into the chromosomal genome structure of Flemingia macrophylla.</title>
        <authorList>
            <person name="Ding Y."/>
            <person name="Zhao Y."/>
            <person name="Bi W."/>
            <person name="Wu M."/>
            <person name="Zhao G."/>
            <person name="Gong Y."/>
            <person name="Li W."/>
            <person name="Zhang P."/>
        </authorList>
    </citation>
    <scope>NUCLEOTIDE SEQUENCE [LARGE SCALE GENOMIC DNA]</scope>
    <source>
        <strain evidence="5">DYQJB</strain>
        <tissue evidence="5">Leaf</tissue>
    </source>
</reference>
<comment type="caution">
    <text evidence="5">The sequence shown here is derived from an EMBL/GenBank/DDBJ whole genome shotgun (WGS) entry which is preliminary data.</text>
</comment>
<name>A0ABD1MRC7_9FABA</name>
<dbReference type="PANTHER" id="PTHR47976">
    <property type="entry name" value="G-TYPE LECTIN S-RECEPTOR-LIKE SERINE/THREONINE-PROTEIN KINASE SD2-5"/>
    <property type="match status" value="1"/>
</dbReference>
<dbReference type="AlphaFoldDB" id="A0ABD1MRC7"/>
<dbReference type="SUPFAM" id="SSF57196">
    <property type="entry name" value="EGF/Laminin"/>
    <property type="match status" value="1"/>
</dbReference>
<dbReference type="EMBL" id="JBGMDY010000004">
    <property type="protein sequence ID" value="KAL2338365.1"/>
    <property type="molecule type" value="Genomic_DNA"/>
</dbReference>
<dbReference type="Pfam" id="PF00954">
    <property type="entry name" value="S_locus_glycop"/>
    <property type="match status" value="1"/>
</dbReference>
<evidence type="ECO:0000313" key="6">
    <source>
        <dbReference type="Proteomes" id="UP001603857"/>
    </source>
</evidence>
<accession>A0ABD1MRC7</accession>
<evidence type="ECO:0000256" key="3">
    <source>
        <dbReference type="SAM" id="SignalP"/>
    </source>
</evidence>
<dbReference type="SUPFAM" id="SSF51110">
    <property type="entry name" value="alpha-D-mannose-specific plant lectins"/>
    <property type="match status" value="1"/>
</dbReference>
<gene>
    <name evidence="5" type="ORF">Fmac_012811</name>
</gene>
<sequence>MAFIEFLLLMLFVKEGTVTGERMLELGSWLSPGGNRSSWVSSSGHFAFGFYPQAHGYAVGIWLIGAENTTVWTADRDSPLLFLQFHLTLKTTGLHIFQRGSEDQVLVSNSTSKHVVVWQSFDYPPDTILGGHNFTKGVKLVSSLSQSDHSTGLFYLVMQRDGNLVAYPVNSPASIADAYWSSKTLSRFGMLSLNVSGFLCLNISAGKIQCLNNNISHGKKSHNTSSIYRATLGVDGNFVLYEHQFEGNGSSHVQPMWSTSLDKCEVKGVCGLNSYCSNVKGNTKCKCFPGFIPSKSRVKGNVFPLLE</sequence>
<feature type="chain" id="PRO_5044850313" description="S-locus glycoprotein domain-containing protein" evidence="3">
    <location>
        <begin position="21"/>
        <end position="307"/>
    </location>
</feature>
<dbReference type="PANTHER" id="PTHR47976:SF49">
    <property type="entry name" value="RECEPTOR-LIKE SERINE_THREONINE-PROTEIN KINASE"/>
    <property type="match status" value="1"/>
</dbReference>
<dbReference type="InterPro" id="IPR000858">
    <property type="entry name" value="S_locus_glycoprot_dom"/>
</dbReference>